<dbReference type="SMART" id="SM00342">
    <property type="entry name" value="HTH_ARAC"/>
    <property type="match status" value="1"/>
</dbReference>
<evidence type="ECO:0000256" key="1">
    <source>
        <dbReference type="ARBA" id="ARBA00023015"/>
    </source>
</evidence>
<evidence type="ECO:0000313" key="6">
    <source>
        <dbReference type="Proteomes" id="UP000618795"/>
    </source>
</evidence>
<dbReference type="EMBL" id="BMTD01000003">
    <property type="protein sequence ID" value="GGU86276.1"/>
    <property type="molecule type" value="Genomic_DNA"/>
</dbReference>
<dbReference type="GO" id="GO:0043565">
    <property type="term" value="F:sequence-specific DNA binding"/>
    <property type="evidence" value="ECO:0007669"/>
    <property type="project" value="InterPro"/>
</dbReference>
<protein>
    <recommendedName>
        <fullName evidence="4">HTH araC/xylS-type domain-containing protein</fullName>
    </recommendedName>
</protein>
<feature type="domain" description="HTH araC/xylS-type" evidence="4">
    <location>
        <begin position="152"/>
        <end position="249"/>
    </location>
</feature>
<gene>
    <name evidence="5" type="ORF">GCM10010260_19180</name>
</gene>
<evidence type="ECO:0000256" key="3">
    <source>
        <dbReference type="ARBA" id="ARBA00023163"/>
    </source>
</evidence>
<dbReference type="RefSeq" id="WP_191872901.1">
    <property type="nucleotide sequence ID" value="NZ_BMTD01000003.1"/>
</dbReference>
<dbReference type="Proteomes" id="UP000618795">
    <property type="component" value="Unassembled WGS sequence"/>
</dbReference>
<evidence type="ECO:0000256" key="2">
    <source>
        <dbReference type="ARBA" id="ARBA00023125"/>
    </source>
</evidence>
<dbReference type="PROSITE" id="PS01124">
    <property type="entry name" value="HTH_ARAC_FAMILY_2"/>
    <property type="match status" value="1"/>
</dbReference>
<dbReference type="PANTHER" id="PTHR46796:SF15">
    <property type="entry name" value="BLL1074 PROTEIN"/>
    <property type="match status" value="1"/>
</dbReference>
<organism evidence="5 6">
    <name type="scientific">Streptomyces filipinensis</name>
    <dbReference type="NCBI Taxonomy" id="66887"/>
    <lineage>
        <taxon>Bacteria</taxon>
        <taxon>Bacillati</taxon>
        <taxon>Actinomycetota</taxon>
        <taxon>Actinomycetes</taxon>
        <taxon>Kitasatosporales</taxon>
        <taxon>Streptomycetaceae</taxon>
        <taxon>Streptomyces</taxon>
    </lineage>
</organism>
<dbReference type="PANTHER" id="PTHR46796">
    <property type="entry name" value="HTH-TYPE TRANSCRIPTIONAL ACTIVATOR RHAS-RELATED"/>
    <property type="match status" value="1"/>
</dbReference>
<comment type="caution">
    <text evidence="5">The sequence shown here is derived from an EMBL/GenBank/DDBJ whole genome shotgun (WGS) entry which is preliminary data.</text>
</comment>
<evidence type="ECO:0000313" key="5">
    <source>
        <dbReference type="EMBL" id="GGU86276.1"/>
    </source>
</evidence>
<keyword evidence="3" id="KW-0804">Transcription</keyword>
<proteinExistence type="predicted"/>
<dbReference type="GO" id="GO:0003700">
    <property type="term" value="F:DNA-binding transcription factor activity"/>
    <property type="evidence" value="ECO:0007669"/>
    <property type="project" value="InterPro"/>
</dbReference>
<dbReference type="Gene3D" id="1.10.10.60">
    <property type="entry name" value="Homeodomain-like"/>
    <property type="match status" value="1"/>
</dbReference>
<name>A0A918I8M4_9ACTN</name>
<dbReference type="Pfam" id="PF12833">
    <property type="entry name" value="HTH_18"/>
    <property type="match status" value="1"/>
</dbReference>
<reference evidence="5" key="1">
    <citation type="journal article" date="2014" name="Int. J. Syst. Evol. Microbiol.">
        <title>Complete genome sequence of Corynebacterium casei LMG S-19264T (=DSM 44701T), isolated from a smear-ripened cheese.</title>
        <authorList>
            <consortium name="US DOE Joint Genome Institute (JGI-PGF)"/>
            <person name="Walter F."/>
            <person name="Albersmeier A."/>
            <person name="Kalinowski J."/>
            <person name="Ruckert C."/>
        </authorList>
    </citation>
    <scope>NUCLEOTIDE SEQUENCE</scope>
    <source>
        <strain evidence="5">JCM 4369</strain>
    </source>
</reference>
<accession>A0A918I8M4</accession>
<dbReference type="InterPro" id="IPR018060">
    <property type="entry name" value="HTH_AraC"/>
</dbReference>
<keyword evidence="1" id="KW-0805">Transcription regulation</keyword>
<evidence type="ECO:0000259" key="4">
    <source>
        <dbReference type="PROSITE" id="PS01124"/>
    </source>
</evidence>
<keyword evidence="6" id="KW-1185">Reference proteome</keyword>
<keyword evidence="2" id="KW-0238">DNA-binding</keyword>
<dbReference type="AlphaFoldDB" id="A0A918I8M4"/>
<reference evidence="5" key="2">
    <citation type="submission" date="2020-09" db="EMBL/GenBank/DDBJ databases">
        <authorList>
            <person name="Sun Q."/>
            <person name="Ohkuma M."/>
        </authorList>
    </citation>
    <scope>NUCLEOTIDE SEQUENCE</scope>
    <source>
        <strain evidence="5">JCM 4369</strain>
    </source>
</reference>
<dbReference type="InterPro" id="IPR050204">
    <property type="entry name" value="AraC_XylS_family_regulators"/>
</dbReference>
<sequence length="281" mass="29826">MTTAEQAPTVPEVLRPWIAGLRTLTFAEPPEETFVQLPDAVTKVVLRMTADGRREVLAVGPRVRASYHEGKAHISCVELRLAPGTAGPLLGVPAAALLGRAVALDEVPGAAGRRLARELGRLDPREAGPRLAEVLPGLLSAAVDPARAALLRAGVEALSVRADREPARVREVARELAVSERQLRNLFAEGVGVSPKHYARIDRVRTVATRAGSARWAELAAATGYFDQAHMSSDFRSLMGVPPRSYAMGRLPALTPCQAGFRRAGEVPPQGLGGEGGKPTP</sequence>